<accession>A0A562I9W2</accession>
<proteinExistence type="predicted"/>
<protein>
    <recommendedName>
        <fullName evidence="3">PIN domain-containing protein</fullName>
    </recommendedName>
</protein>
<organism evidence="1 2">
    <name type="scientific">Micromonospora olivasterospora</name>
    <dbReference type="NCBI Taxonomy" id="1880"/>
    <lineage>
        <taxon>Bacteria</taxon>
        <taxon>Bacillati</taxon>
        <taxon>Actinomycetota</taxon>
        <taxon>Actinomycetes</taxon>
        <taxon>Micromonosporales</taxon>
        <taxon>Micromonosporaceae</taxon>
        <taxon>Micromonospora</taxon>
    </lineage>
</organism>
<dbReference type="AlphaFoldDB" id="A0A562I9W2"/>
<comment type="caution">
    <text evidence="1">The sequence shown here is derived from an EMBL/GenBank/DDBJ whole genome shotgun (WGS) entry which is preliminary data.</text>
</comment>
<dbReference type="EMBL" id="VLKE01000001">
    <property type="protein sequence ID" value="TWH67761.1"/>
    <property type="molecule type" value="Genomic_DNA"/>
</dbReference>
<reference evidence="1 2" key="1">
    <citation type="submission" date="2019-07" db="EMBL/GenBank/DDBJ databases">
        <title>R&amp;d 2014.</title>
        <authorList>
            <person name="Klenk H.-P."/>
        </authorList>
    </citation>
    <scope>NUCLEOTIDE SEQUENCE [LARGE SCALE GENOMIC DNA]</scope>
    <source>
        <strain evidence="1 2">DSM 43868</strain>
    </source>
</reference>
<dbReference type="OrthoDB" id="3388622at2"/>
<evidence type="ECO:0008006" key="3">
    <source>
        <dbReference type="Google" id="ProtNLM"/>
    </source>
</evidence>
<evidence type="ECO:0000313" key="1">
    <source>
        <dbReference type="EMBL" id="TWH67761.1"/>
    </source>
</evidence>
<keyword evidence="2" id="KW-1185">Reference proteome</keyword>
<gene>
    <name evidence="1" type="ORF">JD77_02746</name>
</gene>
<name>A0A562I9W2_MICOL</name>
<dbReference type="RefSeq" id="WP_145774698.1">
    <property type="nucleotide sequence ID" value="NZ_BAAATQ010000187.1"/>
</dbReference>
<evidence type="ECO:0000313" key="2">
    <source>
        <dbReference type="Proteomes" id="UP000319825"/>
    </source>
</evidence>
<dbReference type="Proteomes" id="UP000319825">
    <property type="component" value="Unassembled WGS sequence"/>
</dbReference>
<sequence>MSDLVIRAVLDASAIVAYCSGSVSVGEVIAEITDEGAGFAVPDVCLIEAARRLDVDQWPALDLLVAHSQ</sequence>